<dbReference type="InterPro" id="IPR036388">
    <property type="entry name" value="WH-like_DNA-bd_sf"/>
</dbReference>
<feature type="domain" description="HTH arsR-type" evidence="4">
    <location>
        <begin position="30"/>
        <end position="124"/>
    </location>
</feature>
<gene>
    <name evidence="5" type="ORF">NBRC116598_23380</name>
</gene>
<evidence type="ECO:0000259" key="4">
    <source>
        <dbReference type="PROSITE" id="PS50987"/>
    </source>
</evidence>
<dbReference type="InterPro" id="IPR051011">
    <property type="entry name" value="Metal_resp_trans_reg"/>
</dbReference>
<dbReference type="Pfam" id="PF01022">
    <property type="entry name" value="HTH_5"/>
    <property type="match status" value="1"/>
</dbReference>
<dbReference type="SUPFAM" id="SSF46785">
    <property type="entry name" value="Winged helix' DNA-binding domain"/>
    <property type="match status" value="1"/>
</dbReference>
<dbReference type="PANTHER" id="PTHR43132:SF2">
    <property type="entry name" value="ARSENICAL RESISTANCE OPERON REPRESSOR ARSR-RELATED"/>
    <property type="match status" value="1"/>
</dbReference>
<dbReference type="Proteomes" id="UP001441944">
    <property type="component" value="Unassembled WGS sequence"/>
</dbReference>
<sequence>MTLQTPEPLLDSATSAETVETELHPEAPINMAERAAEAAGFLKTLAHEGRLMILCHLGAGEKSVGTLESLLDMRQAAVSQMLARLRDEGLVQTRREGKTIYYSLKDQNTQELIALLYRQFCSPDS</sequence>
<comment type="caution">
    <text evidence="5">The sequence shown here is derived from an EMBL/GenBank/DDBJ whole genome shotgun (WGS) entry which is preliminary data.</text>
</comment>
<dbReference type="InterPro" id="IPR001845">
    <property type="entry name" value="HTH_ArsR_DNA-bd_dom"/>
</dbReference>
<reference evidence="5 6" key="1">
    <citation type="submission" date="2024-04" db="EMBL/GenBank/DDBJ databases">
        <title>Draft genome sequence of Pseudophaeobacter arcticus NBRC 116598.</title>
        <authorList>
            <person name="Miyakawa T."/>
            <person name="Kusuya Y."/>
            <person name="Miura T."/>
        </authorList>
    </citation>
    <scope>NUCLEOTIDE SEQUENCE [LARGE SCALE GENOMIC DNA]</scope>
    <source>
        <strain evidence="5 6">SU-CL00105</strain>
    </source>
</reference>
<name>A0ABQ0AM11_9RHOB</name>
<keyword evidence="2" id="KW-0238">DNA-binding</keyword>
<evidence type="ECO:0000256" key="1">
    <source>
        <dbReference type="ARBA" id="ARBA00023015"/>
    </source>
</evidence>
<accession>A0ABQ0AM11</accession>
<keyword evidence="3" id="KW-0804">Transcription</keyword>
<dbReference type="Gene3D" id="1.10.10.10">
    <property type="entry name" value="Winged helix-like DNA-binding domain superfamily/Winged helix DNA-binding domain"/>
    <property type="match status" value="1"/>
</dbReference>
<dbReference type="PROSITE" id="PS50987">
    <property type="entry name" value="HTH_ARSR_2"/>
    <property type="match status" value="1"/>
</dbReference>
<evidence type="ECO:0000313" key="6">
    <source>
        <dbReference type="Proteomes" id="UP001441944"/>
    </source>
</evidence>
<evidence type="ECO:0000256" key="2">
    <source>
        <dbReference type="ARBA" id="ARBA00023125"/>
    </source>
</evidence>
<dbReference type="NCBIfam" id="NF033788">
    <property type="entry name" value="HTH_metalloreg"/>
    <property type="match status" value="1"/>
</dbReference>
<proteinExistence type="predicted"/>
<evidence type="ECO:0000256" key="3">
    <source>
        <dbReference type="ARBA" id="ARBA00023163"/>
    </source>
</evidence>
<dbReference type="InterPro" id="IPR036390">
    <property type="entry name" value="WH_DNA-bd_sf"/>
</dbReference>
<protein>
    <submittedName>
        <fullName evidence="5">Metalloregulator ArsR/SmtB family transcription factor</fullName>
    </submittedName>
</protein>
<dbReference type="PANTHER" id="PTHR43132">
    <property type="entry name" value="ARSENICAL RESISTANCE OPERON REPRESSOR ARSR-RELATED"/>
    <property type="match status" value="1"/>
</dbReference>
<keyword evidence="1" id="KW-0805">Transcription regulation</keyword>
<dbReference type="InterPro" id="IPR011991">
    <property type="entry name" value="ArsR-like_HTH"/>
</dbReference>
<keyword evidence="6" id="KW-1185">Reference proteome</keyword>
<dbReference type="SMART" id="SM00418">
    <property type="entry name" value="HTH_ARSR"/>
    <property type="match status" value="1"/>
</dbReference>
<dbReference type="EMBL" id="BAABWU010000008">
    <property type="protein sequence ID" value="GAA6196894.1"/>
    <property type="molecule type" value="Genomic_DNA"/>
</dbReference>
<evidence type="ECO:0000313" key="5">
    <source>
        <dbReference type="EMBL" id="GAA6196894.1"/>
    </source>
</evidence>
<organism evidence="5 6">
    <name type="scientific">Pseudophaeobacter arcticus</name>
    <dbReference type="NCBI Taxonomy" id="385492"/>
    <lineage>
        <taxon>Bacteria</taxon>
        <taxon>Pseudomonadati</taxon>
        <taxon>Pseudomonadota</taxon>
        <taxon>Alphaproteobacteria</taxon>
        <taxon>Rhodobacterales</taxon>
        <taxon>Paracoccaceae</taxon>
        <taxon>Pseudophaeobacter</taxon>
    </lineage>
</organism>
<dbReference type="CDD" id="cd00090">
    <property type="entry name" value="HTH_ARSR"/>
    <property type="match status" value="1"/>
</dbReference>
<dbReference type="PRINTS" id="PR00778">
    <property type="entry name" value="HTHARSR"/>
</dbReference>